<keyword evidence="1" id="KW-1133">Transmembrane helix</keyword>
<feature type="transmembrane region" description="Helical" evidence="1">
    <location>
        <begin position="99"/>
        <end position="119"/>
    </location>
</feature>
<evidence type="ECO:0000313" key="2">
    <source>
        <dbReference type="EMBL" id="MFD2830366.1"/>
    </source>
</evidence>
<gene>
    <name evidence="2" type="ORF">ACFSX4_07760</name>
</gene>
<name>A0ABW5WYH4_9STAP</name>
<evidence type="ECO:0000256" key="1">
    <source>
        <dbReference type="HAMAP-Rule" id="MF_02088"/>
    </source>
</evidence>
<keyword evidence="3" id="KW-1185">Reference proteome</keyword>
<dbReference type="PANTHER" id="PTHR34300">
    <property type="entry name" value="QUEUOSINE PRECURSOR TRANSPORTER-RELATED"/>
    <property type="match status" value="1"/>
</dbReference>
<dbReference type="Pfam" id="PF02592">
    <property type="entry name" value="Vut_1"/>
    <property type="match status" value="1"/>
</dbReference>
<sequence length="215" mass="24375">MLFYLTALFSGLLVLSNILGIKIFMIGSFMLPAAVLVYMLTFLVTDVIGEVYGKKTAKQTIRAGFITQIIALIFIYLAIELPPAPAFGMQNEYEMILGGSFQLIAASLISYVVSQNIDVHIFHRLKERHGREKLWLRNNASAAVTQFVDTALFITIGFWGIMPFEVLISMIFMQYIAKFIIVLLDTPIVYVLVYFARKYQMKSDRSNSQNLAFDN</sequence>
<accession>A0ABW5WYH4</accession>
<feature type="transmembrane region" description="Helical" evidence="1">
    <location>
        <begin position="167"/>
        <end position="196"/>
    </location>
</feature>
<protein>
    <recommendedName>
        <fullName evidence="1">Probable queuosine precursor transporter</fullName>
        <shortName evidence="1">Q precursor transporter</shortName>
    </recommendedName>
</protein>
<dbReference type="NCBIfam" id="TIGR00697">
    <property type="entry name" value="queuosine precursor transporter"/>
    <property type="match status" value="1"/>
</dbReference>
<reference evidence="3" key="1">
    <citation type="journal article" date="2019" name="Int. J. Syst. Evol. Microbiol.">
        <title>The Global Catalogue of Microorganisms (GCM) 10K type strain sequencing project: providing services to taxonomists for standard genome sequencing and annotation.</title>
        <authorList>
            <consortium name="The Broad Institute Genomics Platform"/>
            <consortium name="The Broad Institute Genome Sequencing Center for Infectious Disease"/>
            <person name="Wu L."/>
            <person name="Ma J."/>
        </authorList>
    </citation>
    <scope>NUCLEOTIDE SEQUENCE [LARGE SCALE GENOMIC DNA]</scope>
    <source>
        <strain evidence="3">KCTC 33575</strain>
    </source>
</reference>
<dbReference type="HAMAP" id="MF_02088">
    <property type="entry name" value="Q_prec_transport"/>
    <property type="match status" value="1"/>
</dbReference>
<keyword evidence="1" id="KW-1003">Cell membrane</keyword>
<dbReference type="Proteomes" id="UP001597519">
    <property type="component" value="Unassembled WGS sequence"/>
</dbReference>
<dbReference type="RefSeq" id="WP_377773228.1">
    <property type="nucleotide sequence ID" value="NZ_JBHUOQ010000001.1"/>
</dbReference>
<dbReference type="EMBL" id="JBHUOQ010000001">
    <property type="protein sequence ID" value="MFD2830366.1"/>
    <property type="molecule type" value="Genomic_DNA"/>
</dbReference>
<dbReference type="PANTHER" id="PTHR34300:SF2">
    <property type="entry name" value="QUEUOSINE PRECURSOR TRANSPORTER-RELATED"/>
    <property type="match status" value="1"/>
</dbReference>
<dbReference type="InterPro" id="IPR003744">
    <property type="entry name" value="YhhQ"/>
</dbReference>
<comment type="caution">
    <text evidence="2">The sequence shown here is derived from an EMBL/GenBank/DDBJ whole genome shotgun (WGS) entry which is preliminary data.</text>
</comment>
<evidence type="ECO:0000313" key="3">
    <source>
        <dbReference type="Proteomes" id="UP001597519"/>
    </source>
</evidence>
<keyword evidence="1" id="KW-0813">Transport</keyword>
<keyword evidence="1" id="KW-0812">Transmembrane</keyword>
<comment type="subcellular location">
    <subcellularLocation>
        <location evidence="1">Cell membrane</location>
        <topology evidence="1">Multi-pass membrane protein</topology>
    </subcellularLocation>
</comment>
<proteinExistence type="inferred from homology"/>
<feature type="transmembrane region" description="Helical" evidence="1">
    <location>
        <begin position="61"/>
        <end position="79"/>
    </location>
</feature>
<comment type="function">
    <text evidence="1">Involved in the import of queuosine (Q) precursors, required for Q precursor salvage.</text>
</comment>
<organism evidence="2 3">
    <name type="scientific">Corticicoccus populi</name>
    <dbReference type="NCBI Taxonomy" id="1812821"/>
    <lineage>
        <taxon>Bacteria</taxon>
        <taxon>Bacillati</taxon>
        <taxon>Bacillota</taxon>
        <taxon>Bacilli</taxon>
        <taxon>Bacillales</taxon>
        <taxon>Staphylococcaceae</taxon>
        <taxon>Corticicoccus</taxon>
    </lineage>
</organism>
<feature type="transmembrane region" description="Helical" evidence="1">
    <location>
        <begin position="140"/>
        <end position="161"/>
    </location>
</feature>
<comment type="similarity">
    <text evidence="1">Belongs to the vitamin uptake transporter (VUT/ECF) (TC 2.A.88) family. Q precursor transporter subfamily.</text>
</comment>
<feature type="transmembrane region" description="Helical" evidence="1">
    <location>
        <begin position="30"/>
        <end position="49"/>
    </location>
</feature>
<keyword evidence="1" id="KW-0472">Membrane</keyword>